<gene>
    <name evidence="6" type="ORF">ATO9_02060</name>
</gene>
<dbReference type="GO" id="GO:0008234">
    <property type="term" value="F:cysteine-type peptidase activity"/>
    <property type="evidence" value="ECO:0007669"/>
    <property type="project" value="UniProtKB-KW"/>
</dbReference>
<keyword evidence="2" id="KW-0645">Protease</keyword>
<dbReference type="PROSITE" id="PS51935">
    <property type="entry name" value="NLPC_P60"/>
    <property type="match status" value="1"/>
</dbReference>
<name>A0A0A0EM92_9RHOB</name>
<reference evidence="6 7" key="1">
    <citation type="journal article" date="2015" name="Antonie Van Leeuwenhoek">
        <title>Pseudooceanicola atlanticus gen. nov. sp. nov., isolated from surface seawater of the Atlantic Ocean and reclassification of Oceanicola batsensis, Oceanicola marinus, Oceanicola nitratireducens, Oceanicola nanhaiensis, Oceanicola antarcticus and Oceanicola flagellatus, as Pseudooceanicola batsensis comb. nov., Pseudooceanicola marinus comb. nov., Pseudooceanicola nitratireducens comb. nov., Pseudooceanicola nanhaiensis comb. nov., Pseudooceanicola antarcticus comb. nov., and Pseudooceanicola flagellatus comb. nov.</title>
        <authorList>
            <person name="Lai Q."/>
            <person name="Li G."/>
            <person name="Liu X."/>
            <person name="Du Y."/>
            <person name="Sun F."/>
            <person name="Shao Z."/>
        </authorList>
    </citation>
    <scope>NUCLEOTIDE SEQUENCE [LARGE SCALE GENOMIC DNA]</scope>
    <source>
        <strain evidence="6 7">22II-s11g</strain>
    </source>
</reference>
<dbReference type="OrthoDB" id="9813368at2"/>
<dbReference type="GO" id="GO:0006508">
    <property type="term" value="P:proteolysis"/>
    <property type="evidence" value="ECO:0007669"/>
    <property type="project" value="UniProtKB-KW"/>
</dbReference>
<dbReference type="InterPro" id="IPR000064">
    <property type="entry name" value="NLP_P60_dom"/>
</dbReference>
<dbReference type="InterPro" id="IPR051794">
    <property type="entry name" value="PG_Endopeptidase_C40"/>
</dbReference>
<proteinExistence type="inferred from homology"/>
<dbReference type="InterPro" id="IPR038765">
    <property type="entry name" value="Papain-like_cys_pep_sf"/>
</dbReference>
<dbReference type="Pfam" id="PF00877">
    <property type="entry name" value="NLPC_P60"/>
    <property type="match status" value="1"/>
</dbReference>
<dbReference type="Pfam" id="PF18348">
    <property type="entry name" value="SH3_16"/>
    <property type="match status" value="1"/>
</dbReference>
<evidence type="ECO:0000256" key="2">
    <source>
        <dbReference type="ARBA" id="ARBA00022670"/>
    </source>
</evidence>
<dbReference type="STRING" id="1461694.ATO9_02060"/>
<protein>
    <recommendedName>
        <fullName evidence="5">NlpC/P60 domain-containing protein</fullName>
    </recommendedName>
</protein>
<dbReference type="Gene3D" id="3.90.1720.10">
    <property type="entry name" value="endopeptidase domain like (from Nostoc punctiforme)"/>
    <property type="match status" value="1"/>
</dbReference>
<dbReference type="AlphaFoldDB" id="A0A0A0EM92"/>
<organism evidence="6 7">
    <name type="scientific">Pseudooceanicola atlanticus</name>
    <dbReference type="NCBI Taxonomy" id="1461694"/>
    <lineage>
        <taxon>Bacteria</taxon>
        <taxon>Pseudomonadati</taxon>
        <taxon>Pseudomonadota</taxon>
        <taxon>Alphaproteobacteria</taxon>
        <taxon>Rhodobacterales</taxon>
        <taxon>Paracoccaceae</taxon>
        <taxon>Pseudooceanicola</taxon>
    </lineage>
</organism>
<accession>A0A0A0EM92</accession>
<comment type="similarity">
    <text evidence="1">Belongs to the peptidase C40 family.</text>
</comment>
<dbReference type="EMBL" id="AQQX01000001">
    <property type="protein sequence ID" value="KGM50302.1"/>
    <property type="molecule type" value="Genomic_DNA"/>
</dbReference>
<dbReference type="InterPro" id="IPR041382">
    <property type="entry name" value="SH3_16"/>
</dbReference>
<keyword evidence="4" id="KW-0788">Thiol protease</keyword>
<evidence type="ECO:0000256" key="4">
    <source>
        <dbReference type="ARBA" id="ARBA00022807"/>
    </source>
</evidence>
<feature type="domain" description="NlpC/P60" evidence="5">
    <location>
        <begin position="167"/>
        <end position="290"/>
    </location>
</feature>
<dbReference type="SUPFAM" id="SSF54001">
    <property type="entry name" value="Cysteine proteinases"/>
    <property type="match status" value="1"/>
</dbReference>
<keyword evidence="3" id="KW-0378">Hydrolase</keyword>
<dbReference type="PANTHER" id="PTHR47359:SF3">
    <property type="entry name" value="NLP_P60 DOMAIN-CONTAINING PROTEIN-RELATED"/>
    <property type="match status" value="1"/>
</dbReference>
<evidence type="ECO:0000313" key="6">
    <source>
        <dbReference type="EMBL" id="KGM50302.1"/>
    </source>
</evidence>
<evidence type="ECO:0000256" key="1">
    <source>
        <dbReference type="ARBA" id="ARBA00007074"/>
    </source>
</evidence>
<keyword evidence="7" id="KW-1185">Reference proteome</keyword>
<evidence type="ECO:0000259" key="5">
    <source>
        <dbReference type="PROSITE" id="PS51935"/>
    </source>
</evidence>
<sequence>MTDRRSLRSNGRVADRSLKGQVEAESFVEPQRHRVRWPVAAIYAGSTGVNKDRELAFGEGFEVLGTEGTRLFGYATRDGYVGYVDRDALAPYSLVPTHRVIAPTYWHSEPRLKCGYEPTPMPIGARVAVATTHRDHCDWAEIDLPAADTEDTGSAVYVPMPHLMPLDPLATDPVTEAERYLGVPYLWAGNSGFGIDCSGLVQAACLACGIACPGDSDQQATELGVALPEDAPLQRNDLIFWKRHVAWVVGDGRILHANARDMAVAYEDMKAAIDRIAVSDGPVTGQRRLALG</sequence>
<dbReference type="PANTHER" id="PTHR47359">
    <property type="entry name" value="PEPTIDOGLYCAN DL-ENDOPEPTIDASE CWLO"/>
    <property type="match status" value="1"/>
</dbReference>
<dbReference type="RefSeq" id="WP_043744347.1">
    <property type="nucleotide sequence ID" value="NZ_AQQX01000001.1"/>
</dbReference>
<dbReference type="eggNOG" id="COG0791">
    <property type="taxonomic scope" value="Bacteria"/>
</dbReference>
<evidence type="ECO:0000313" key="7">
    <source>
        <dbReference type="Proteomes" id="UP000030004"/>
    </source>
</evidence>
<evidence type="ECO:0000256" key="3">
    <source>
        <dbReference type="ARBA" id="ARBA00022801"/>
    </source>
</evidence>
<comment type="caution">
    <text evidence="6">The sequence shown here is derived from an EMBL/GenBank/DDBJ whole genome shotgun (WGS) entry which is preliminary data.</text>
</comment>
<dbReference type="Proteomes" id="UP000030004">
    <property type="component" value="Unassembled WGS sequence"/>
</dbReference>